<keyword evidence="1" id="KW-0472">Membrane</keyword>
<feature type="transmembrane region" description="Helical" evidence="1">
    <location>
        <begin position="20"/>
        <end position="40"/>
    </location>
</feature>
<evidence type="ECO:0000256" key="1">
    <source>
        <dbReference type="SAM" id="Phobius"/>
    </source>
</evidence>
<evidence type="ECO:0000313" key="3">
    <source>
        <dbReference type="Proteomes" id="UP001250858"/>
    </source>
</evidence>
<organism evidence="2 3">
    <name type="scientific">Streptomyces roseicoloratus</name>
    <dbReference type="NCBI Taxonomy" id="2508722"/>
    <lineage>
        <taxon>Bacteria</taxon>
        <taxon>Bacillati</taxon>
        <taxon>Actinomycetota</taxon>
        <taxon>Actinomycetes</taxon>
        <taxon>Kitasatosporales</taxon>
        <taxon>Streptomycetaceae</taxon>
        <taxon>Streptomyces</taxon>
    </lineage>
</organism>
<keyword evidence="3" id="KW-1185">Reference proteome</keyword>
<feature type="transmembrane region" description="Helical" evidence="1">
    <location>
        <begin position="86"/>
        <end position="106"/>
    </location>
</feature>
<dbReference type="EMBL" id="CP133762">
    <property type="protein sequence ID" value="WMX43846.1"/>
    <property type="molecule type" value="Genomic_DNA"/>
</dbReference>
<gene>
    <name evidence="2" type="ORF">RGF97_01775</name>
</gene>
<proteinExistence type="predicted"/>
<sequence length="132" mass="14250">MRSRVYDLDFRDKARRVGAWGATLLAVATMLWIWCVLLLITPYQAESVSGRSTHDCKPRLLTESGTANDGLQNGDTCANERDWPEAVLILGLSVPVAVVGTTLFTIGTVSSRMSAHAEAMRELDGLADAGKA</sequence>
<accession>A0ABY9RQV2</accession>
<reference evidence="2 3" key="1">
    <citation type="submission" date="2023-09" db="EMBL/GenBank/DDBJ databases">
        <title>Complete genome of Streptomyces roseicoloratus T14.</title>
        <authorList>
            <person name="Bashizi T."/>
            <person name="Kim M.-J."/>
            <person name="Lee G."/>
            <person name="Tagele S.B."/>
            <person name="Shin J.-H."/>
        </authorList>
    </citation>
    <scope>NUCLEOTIDE SEQUENCE [LARGE SCALE GENOMIC DNA]</scope>
    <source>
        <strain evidence="2 3">T14</strain>
    </source>
</reference>
<keyword evidence="1" id="KW-0812">Transmembrane</keyword>
<dbReference type="Proteomes" id="UP001250858">
    <property type="component" value="Chromosome"/>
</dbReference>
<name>A0ABY9RQV2_9ACTN</name>
<protein>
    <submittedName>
        <fullName evidence="2">Uncharacterized protein</fullName>
    </submittedName>
</protein>
<keyword evidence="1" id="KW-1133">Transmembrane helix</keyword>
<dbReference type="RefSeq" id="WP_128979426.1">
    <property type="nucleotide sequence ID" value="NZ_CP133762.1"/>
</dbReference>
<evidence type="ECO:0000313" key="2">
    <source>
        <dbReference type="EMBL" id="WMX43846.1"/>
    </source>
</evidence>